<feature type="transmembrane region" description="Helical" evidence="2">
    <location>
        <begin position="397"/>
        <end position="419"/>
    </location>
</feature>
<feature type="transmembrane region" description="Helical" evidence="2">
    <location>
        <begin position="133"/>
        <end position="162"/>
    </location>
</feature>
<reference evidence="3" key="1">
    <citation type="submission" date="2021-02" db="EMBL/GenBank/DDBJ databases">
        <authorList>
            <person name="Dougan E. K."/>
            <person name="Rhodes N."/>
            <person name="Thang M."/>
            <person name="Chan C."/>
        </authorList>
    </citation>
    <scope>NUCLEOTIDE SEQUENCE</scope>
</reference>
<dbReference type="EMBL" id="CAJNNW010033041">
    <property type="protein sequence ID" value="CAE8716821.1"/>
    <property type="molecule type" value="Genomic_DNA"/>
</dbReference>
<gene>
    <name evidence="3" type="ORF">PGLA1383_LOCUS18329</name>
    <name evidence="4" type="ORF">PGLA2088_LOCUS39238</name>
</gene>
<feature type="transmembrane region" description="Helical" evidence="2">
    <location>
        <begin position="38"/>
        <end position="59"/>
    </location>
</feature>
<accession>A0A813ECZ2</accession>
<feature type="transmembrane region" description="Helical" evidence="2">
    <location>
        <begin position="331"/>
        <end position="352"/>
    </location>
</feature>
<evidence type="ECO:0000313" key="5">
    <source>
        <dbReference type="Proteomes" id="UP000654075"/>
    </source>
</evidence>
<feature type="region of interest" description="Disordered" evidence="1">
    <location>
        <begin position="556"/>
        <end position="580"/>
    </location>
</feature>
<feature type="transmembrane region" description="Helical" evidence="2">
    <location>
        <begin position="439"/>
        <end position="466"/>
    </location>
</feature>
<dbReference type="PANTHER" id="PTHR31102:SF1">
    <property type="entry name" value="CATION_H+ EXCHANGER DOMAIN-CONTAINING PROTEIN"/>
    <property type="match status" value="1"/>
</dbReference>
<dbReference type="Proteomes" id="UP000654075">
    <property type="component" value="Unassembled WGS sequence"/>
</dbReference>
<dbReference type="InterPro" id="IPR051843">
    <property type="entry name" value="CPA1_transporter"/>
</dbReference>
<feature type="transmembrane region" description="Helical" evidence="2">
    <location>
        <begin position="358"/>
        <end position="376"/>
    </location>
</feature>
<keyword evidence="2" id="KW-0812">Transmembrane</keyword>
<evidence type="ECO:0000313" key="4">
    <source>
        <dbReference type="EMBL" id="CAE8716821.1"/>
    </source>
</evidence>
<dbReference type="PANTHER" id="PTHR31102">
    <property type="match status" value="1"/>
</dbReference>
<feature type="compositionally biased region" description="Polar residues" evidence="1">
    <location>
        <begin position="556"/>
        <end position="575"/>
    </location>
</feature>
<dbReference type="AlphaFoldDB" id="A0A813ECZ2"/>
<evidence type="ECO:0000256" key="1">
    <source>
        <dbReference type="SAM" id="MobiDB-lite"/>
    </source>
</evidence>
<organism evidence="3 5">
    <name type="scientific">Polarella glacialis</name>
    <name type="common">Dinoflagellate</name>
    <dbReference type="NCBI Taxonomy" id="89957"/>
    <lineage>
        <taxon>Eukaryota</taxon>
        <taxon>Sar</taxon>
        <taxon>Alveolata</taxon>
        <taxon>Dinophyceae</taxon>
        <taxon>Suessiales</taxon>
        <taxon>Suessiaceae</taxon>
        <taxon>Polarella</taxon>
    </lineage>
</organism>
<name>A0A813ECZ2_POLGL</name>
<keyword evidence="2" id="KW-1133">Transmembrane helix</keyword>
<protein>
    <recommendedName>
        <fullName evidence="6">Cation/H+ exchanger domain-containing protein</fullName>
    </recommendedName>
</protein>
<proteinExistence type="predicted"/>
<dbReference type="Proteomes" id="UP000626109">
    <property type="component" value="Unassembled WGS sequence"/>
</dbReference>
<comment type="caution">
    <text evidence="3">The sequence shown here is derived from an EMBL/GenBank/DDBJ whole genome shotgun (WGS) entry which is preliminary data.</text>
</comment>
<evidence type="ECO:0008006" key="6">
    <source>
        <dbReference type="Google" id="ProtNLM"/>
    </source>
</evidence>
<feature type="transmembrane region" description="Helical" evidence="2">
    <location>
        <begin position="65"/>
        <end position="84"/>
    </location>
</feature>
<keyword evidence="5" id="KW-1185">Reference proteome</keyword>
<feature type="region of interest" description="Disordered" evidence="1">
    <location>
        <begin position="498"/>
        <end position="518"/>
    </location>
</feature>
<feature type="transmembrane region" description="Helical" evidence="2">
    <location>
        <begin position="105"/>
        <end position="127"/>
    </location>
</feature>
<evidence type="ECO:0000256" key="2">
    <source>
        <dbReference type="SAM" id="Phobius"/>
    </source>
</evidence>
<evidence type="ECO:0000313" key="3">
    <source>
        <dbReference type="EMBL" id="CAE8599989.1"/>
    </source>
</evidence>
<keyword evidence="2" id="KW-0472">Membrane</keyword>
<feature type="region of interest" description="Disordered" evidence="1">
    <location>
        <begin position="209"/>
        <end position="230"/>
    </location>
</feature>
<sequence>MQVEIGHARKELQKLAFFLILVRAGTEIDLRAASQVHLLMIIIIPAMLEMTAIAFYAMYMYDWVAQQAFTLGCVLFCLGEGLVVPKICQFAKLFPGHPLIKDMMLWVPLEATLALTVFGILETQIAAGDDVSGGVIAGAVLLQIFCSSFFGLLLGLLVGFLAKIRHTILLPTVGQIPLAVMELHKTVKRRSLQALSPGGAVNNLEPISEVEQEESPTSPHSGESADSAGSGVLRTSTVLALPATSESEEEEIVEYIQRPLFTNCKAEALVMLLGICLVVEGLGEPGGIPLGFLPKTLLFQPELFCILTACGFKYGSGHEVMVEIHHSLDHVWVFGSLVLFSMIGSNTDLSAFSELRSVLPLLAVGAVARFISIVTMRALTLRMRSCCSHCRQVNRKLILADSCFYFVCVFAKASIQGAIGGIPKAKAFWGEDTMASDFIAISSSIAIIFYAVIGCISLELLGPLLLKYTHDVRFKAGSCSCKDAKALKEKDWDAIFSPPADSDVRSSVSKQSIGHGEQDLPTRIRSRTLSEFFEDRRDSLEERILTSISFRTTTSPLLTRTNSKASQHSHPTGTDDTMVVTVPPGAEKMVVLKL</sequence>
<dbReference type="EMBL" id="CAJNNV010011678">
    <property type="protein sequence ID" value="CAE8599989.1"/>
    <property type="molecule type" value="Genomic_DNA"/>
</dbReference>